<dbReference type="AlphaFoldDB" id="A0A1G6MR83"/>
<protein>
    <submittedName>
        <fullName evidence="8">Cytochrome P450</fullName>
    </submittedName>
</protein>
<dbReference type="GO" id="GO:0004497">
    <property type="term" value="F:monooxygenase activity"/>
    <property type="evidence" value="ECO:0007669"/>
    <property type="project" value="UniProtKB-KW"/>
</dbReference>
<dbReference type="CDD" id="cd11029">
    <property type="entry name" value="CYP107-like"/>
    <property type="match status" value="1"/>
</dbReference>
<keyword evidence="2 7" id="KW-0349">Heme</keyword>
<proteinExistence type="inferred from homology"/>
<dbReference type="InterPro" id="IPR036396">
    <property type="entry name" value="Cyt_P450_sf"/>
</dbReference>
<evidence type="ECO:0000256" key="5">
    <source>
        <dbReference type="ARBA" id="ARBA00023004"/>
    </source>
</evidence>
<dbReference type="InterPro" id="IPR017972">
    <property type="entry name" value="Cyt_P450_CS"/>
</dbReference>
<dbReference type="FunFam" id="1.10.630.10:FF:000018">
    <property type="entry name" value="Cytochrome P450 monooxygenase"/>
    <property type="match status" value="1"/>
</dbReference>
<dbReference type="InterPro" id="IPR001128">
    <property type="entry name" value="Cyt_P450"/>
</dbReference>
<reference evidence="9" key="1">
    <citation type="submission" date="2016-09" db="EMBL/GenBank/DDBJ databases">
        <authorList>
            <person name="Varghese N."/>
            <person name="Submissions S."/>
        </authorList>
    </citation>
    <scope>NUCLEOTIDE SEQUENCE [LARGE SCALE GENOMIC DNA]</scope>
    <source>
        <strain evidence="9">25nlg</strain>
    </source>
</reference>
<dbReference type="GO" id="GO:0016705">
    <property type="term" value="F:oxidoreductase activity, acting on paired donors, with incorporation or reduction of molecular oxygen"/>
    <property type="evidence" value="ECO:0007669"/>
    <property type="project" value="InterPro"/>
</dbReference>
<keyword evidence="6 7" id="KW-0503">Monooxygenase</keyword>
<evidence type="ECO:0000256" key="2">
    <source>
        <dbReference type="ARBA" id="ARBA00022617"/>
    </source>
</evidence>
<dbReference type="EMBL" id="FMYM01000010">
    <property type="protein sequence ID" value="SDC57734.1"/>
    <property type="molecule type" value="Genomic_DNA"/>
</dbReference>
<keyword evidence="4 7" id="KW-0560">Oxidoreductase</keyword>
<evidence type="ECO:0000256" key="1">
    <source>
        <dbReference type="ARBA" id="ARBA00010617"/>
    </source>
</evidence>
<keyword evidence="3 7" id="KW-0479">Metal-binding</keyword>
<keyword evidence="5 7" id="KW-0408">Iron</keyword>
<sequence>MANKTMIELFSDRFHQCPYARYKEVRAETSFAKTKLPYGDEVWMAYTYEAVEKVLKEERFSKNAHAVFDNADEYGTVLMGNSMLFVDPPDHRRLRMLVQKAFTPRAIANLRPWIEVIARELADQMEGKQEVDLIEAYAFPLPIIVICELLGVPAADRDRFQVWSHALVDLAEDTSGEQKMMALLEEFREYLVALITHRRDNPREDMVSELIRAEEEGDRLSTEELIGVIMLLIVAGHETTVNLIGNSVHALLTHRKEWERLQQDPARVPAALEELLRYNGPVEFSTERWAKESFTFIGQQIEKGDMVIASLASAAHDEKRITTPDTLDLTREKSPHLAFGSGIHYCLGAPLARLEGEIALTMLLERFPNMQLAVDQEALSWRKSLVIRGLHKLPVVLAK</sequence>
<keyword evidence="9" id="KW-1185">Reference proteome</keyword>
<name>A0A1G6MR83_9BACI</name>
<dbReference type="Pfam" id="PF00067">
    <property type="entry name" value="p450"/>
    <property type="match status" value="2"/>
</dbReference>
<dbReference type="SUPFAM" id="SSF48264">
    <property type="entry name" value="Cytochrome P450"/>
    <property type="match status" value="1"/>
</dbReference>
<dbReference type="Proteomes" id="UP000242662">
    <property type="component" value="Unassembled WGS sequence"/>
</dbReference>
<dbReference type="Gene3D" id="1.10.630.10">
    <property type="entry name" value="Cytochrome P450"/>
    <property type="match status" value="1"/>
</dbReference>
<dbReference type="GO" id="GO:0020037">
    <property type="term" value="F:heme binding"/>
    <property type="evidence" value="ECO:0007669"/>
    <property type="project" value="InterPro"/>
</dbReference>
<comment type="similarity">
    <text evidence="1 7">Belongs to the cytochrome P450 family.</text>
</comment>
<evidence type="ECO:0000313" key="8">
    <source>
        <dbReference type="EMBL" id="SDC57734.1"/>
    </source>
</evidence>
<evidence type="ECO:0000256" key="6">
    <source>
        <dbReference type="ARBA" id="ARBA00023033"/>
    </source>
</evidence>
<dbReference type="PANTHER" id="PTHR46696">
    <property type="entry name" value="P450, PUTATIVE (EUROFUNG)-RELATED"/>
    <property type="match status" value="1"/>
</dbReference>
<evidence type="ECO:0000313" key="9">
    <source>
        <dbReference type="Proteomes" id="UP000242662"/>
    </source>
</evidence>
<evidence type="ECO:0000256" key="4">
    <source>
        <dbReference type="ARBA" id="ARBA00023002"/>
    </source>
</evidence>
<evidence type="ECO:0000256" key="7">
    <source>
        <dbReference type="RuleBase" id="RU000461"/>
    </source>
</evidence>
<organism evidence="8 9">
    <name type="scientific">Shouchella lonarensis</name>
    <dbReference type="NCBI Taxonomy" id="1464122"/>
    <lineage>
        <taxon>Bacteria</taxon>
        <taxon>Bacillati</taxon>
        <taxon>Bacillota</taxon>
        <taxon>Bacilli</taxon>
        <taxon>Bacillales</taxon>
        <taxon>Bacillaceae</taxon>
        <taxon>Shouchella</taxon>
    </lineage>
</organism>
<dbReference type="RefSeq" id="WP_245701243.1">
    <property type="nucleotide sequence ID" value="NZ_FMYM01000010.1"/>
</dbReference>
<dbReference type="InterPro" id="IPR002397">
    <property type="entry name" value="Cyt_P450_B"/>
</dbReference>
<accession>A0A1G6MR83</accession>
<dbReference type="PANTHER" id="PTHR46696:SF1">
    <property type="entry name" value="CYTOCHROME P450 YJIB-RELATED"/>
    <property type="match status" value="1"/>
</dbReference>
<dbReference type="STRING" id="1464122.SAMN05421737_110108"/>
<evidence type="ECO:0000256" key="3">
    <source>
        <dbReference type="ARBA" id="ARBA00022723"/>
    </source>
</evidence>
<dbReference type="PROSITE" id="PS00086">
    <property type="entry name" value="CYTOCHROME_P450"/>
    <property type="match status" value="1"/>
</dbReference>
<dbReference type="GO" id="GO:0005506">
    <property type="term" value="F:iron ion binding"/>
    <property type="evidence" value="ECO:0007669"/>
    <property type="project" value="InterPro"/>
</dbReference>
<gene>
    <name evidence="8" type="ORF">SAMN05421737_110108</name>
</gene>
<dbReference type="PRINTS" id="PR00359">
    <property type="entry name" value="BP450"/>
</dbReference>